<keyword evidence="3" id="KW-1185">Reference proteome</keyword>
<dbReference type="SUPFAM" id="SSF56815">
    <property type="entry name" value="Sec1/munc18-like (SM) proteins"/>
    <property type="match status" value="1"/>
</dbReference>
<dbReference type="Proteomes" id="UP000245207">
    <property type="component" value="Unassembled WGS sequence"/>
</dbReference>
<reference evidence="2 3" key="1">
    <citation type="journal article" date="2018" name="Mol. Plant">
        <title>The genome of Artemisia annua provides insight into the evolution of Asteraceae family and artemisinin biosynthesis.</title>
        <authorList>
            <person name="Shen Q."/>
            <person name="Zhang L."/>
            <person name="Liao Z."/>
            <person name="Wang S."/>
            <person name="Yan T."/>
            <person name="Shi P."/>
            <person name="Liu M."/>
            <person name="Fu X."/>
            <person name="Pan Q."/>
            <person name="Wang Y."/>
            <person name="Lv Z."/>
            <person name="Lu X."/>
            <person name="Zhang F."/>
            <person name="Jiang W."/>
            <person name="Ma Y."/>
            <person name="Chen M."/>
            <person name="Hao X."/>
            <person name="Li L."/>
            <person name="Tang Y."/>
            <person name="Lv G."/>
            <person name="Zhou Y."/>
            <person name="Sun X."/>
            <person name="Brodelius P.E."/>
            <person name="Rose J.K.C."/>
            <person name="Tang K."/>
        </authorList>
    </citation>
    <scope>NUCLEOTIDE SEQUENCE [LARGE SCALE GENOMIC DNA]</scope>
    <source>
        <strain evidence="3">cv. Huhao1</strain>
        <tissue evidence="2">Leaf</tissue>
    </source>
</reference>
<dbReference type="GO" id="GO:0016192">
    <property type="term" value="P:vesicle-mediated transport"/>
    <property type="evidence" value="ECO:0007669"/>
    <property type="project" value="InterPro"/>
</dbReference>
<organism evidence="2 3">
    <name type="scientific">Artemisia annua</name>
    <name type="common">Sweet wormwood</name>
    <dbReference type="NCBI Taxonomy" id="35608"/>
    <lineage>
        <taxon>Eukaryota</taxon>
        <taxon>Viridiplantae</taxon>
        <taxon>Streptophyta</taxon>
        <taxon>Embryophyta</taxon>
        <taxon>Tracheophyta</taxon>
        <taxon>Spermatophyta</taxon>
        <taxon>Magnoliopsida</taxon>
        <taxon>eudicotyledons</taxon>
        <taxon>Gunneridae</taxon>
        <taxon>Pentapetalae</taxon>
        <taxon>asterids</taxon>
        <taxon>campanulids</taxon>
        <taxon>Asterales</taxon>
        <taxon>Asteraceae</taxon>
        <taxon>Asteroideae</taxon>
        <taxon>Anthemideae</taxon>
        <taxon>Artemisiinae</taxon>
        <taxon>Artemisia</taxon>
    </lineage>
</organism>
<comment type="similarity">
    <text evidence="1">Belongs to the STXBP/unc-18/SEC1 family.</text>
</comment>
<dbReference type="OrthoDB" id="2228at2759"/>
<gene>
    <name evidence="2" type="ORF">CTI12_AA372350</name>
</gene>
<evidence type="ECO:0000256" key="1">
    <source>
        <dbReference type="ARBA" id="ARBA00009884"/>
    </source>
</evidence>
<proteinExistence type="inferred from homology"/>
<sequence>MTGLNIDVDRILEIACIITDGKLTKSVDVSISIPLPLLYQLSRFYPIIEELIEKLSKNELPVNEYPCMNDPSPTFHGVSHAVSARVLDTPSAHSMRSRRSTWARPRNSEDWYSSDSVLRRTTSEFRKMGKRIFIFIVGGATRSELRVSHKLTTKLRREIILGSSSLVDPAQFVENGDNPSPM</sequence>
<evidence type="ECO:0000313" key="3">
    <source>
        <dbReference type="Proteomes" id="UP000245207"/>
    </source>
</evidence>
<dbReference type="AlphaFoldDB" id="A0A2U1MJ30"/>
<dbReference type="Gene3D" id="3.40.50.1910">
    <property type="match status" value="1"/>
</dbReference>
<dbReference type="Pfam" id="PF00995">
    <property type="entry name" value="Sec1"/>
    <property type="match status" value="1"/>
</dbReference>
<name>A0A2U1MJ30_ARTAN</name>
<protein>
    <submittedName>
        <fullName evidence="2">Sec1-like protein</fullName>
    </submittedName>
</protein>
<dbReference type="InterPro" id="IPR027482">
    <property type="entry name" value="Sec1-like_dom2"/>
</dbReference>
<dbReference type="InterPro" id="IPR001619">
    <property type="entry name" value="Sec1-like"/>
</dbReference>
<comment type="caution">
    <text evidence="2">The sequence shown here is derived from an EMBL/GenBank/DDBJ whole genome shotgun (WGS) entry which is preliminary data.</text>
</comment>
<accession>A0A2U1MJ30</accession>
<dbReference type="PANTHER" id="PTHR11679">
    <property type="entry name" value="VESICLE PROTEIN SORTING-ASSOCIATED"/>
    <property type="match status" value="1"/>
</dbReference>
<dbReference type="EMBL" id="PKPP01005142">
    <property type="protein sequence ID" value="PWA61281.1"/>
    <property type="molecule type" value="Genomic_DNA"/>
</dbReference>
<dbReference type="InterPro" id="IPR036045">
    <property type="entry name" value="Sec1-like_sf"/>
</dbReference>
<dbReference type="STRING" id="35608.A0A2U1MJ30"/>
<evidence type="ECO:0000313" key="2">
    <source>
        <dbReference type="EMBL" id="PWA61281.1"/>
    </source>
</evidence>